<evidence type="ECO:0000256" key="1">
    <source>
        <dbReference type="ARBA" id="ARBA00004123"/>
    </source>
</evidence>
<keyword evidence="4" id="KW-0747">Spliceosome</keyword>
<feature type="compositionally biased region" description="Basic residues" evidence="10">
    <location>
        <begin position="1147"/>
        <end position="1159"/>
    </location>
</feature>
<comment type="similarity">
    <text evidence="2">Belongs to the snRNP Sm proteins family. SmF/LSm6 subfamily.</text>
</comment>
<feature type="compositionally biased region" description="Low complexity" evidence="10">
    <location>
        <begin position="335"/>
        <end position="369"/>
    </location>
</feature>
<evidence type="ECO:0000313" key="13">
    <source>
        <dbReference type="Proteomes" id="UP001363151"/>
    </source>
</evidence>
<name>A0ABR1G859_AURAN</name>
<feature type="region of interest" description="Disordered" evidence="10">
    <location>
        <begin position="1012"/>
        <end position="1093"/>
    </location>
</feature>
<feature type="region of interest" description="Disordered" evidence="10">
    <location>
        <begin position="1112"/>
        <end position="1193"/>
    </location>
</feature>
<feature type="compositionally biased region" description="Basic residues" evidence="10">
    <location>
        <begin position="874"/>
        <end position="890"/>
    </location>
</feature>
<evidence type="ECO:0000256" key="10">
    <source>
        <dbReference type="SAM" id="MobiDB-lite"/>
    </source>
</evidence>
<evidence type="ECO:0000256" key="4">
    <source>
        <dbReference type="ARBA" id="ARBA00022728"/>
    </source>
</evidence>
<feature type="compositionally biased region" description="Basic and acidic residues" evidence="10">
    <location>
        <begin position="560"/>
        <end position="573"/>
    </location>
</feature>
<feature type="compositionally biased region" description="Basic and acidic residues" evidence="10">
    <location>
        <begin position="481"/>
        <end position="525"/>
    </location>
</feature>
<keyword evidence="13" id="KW-1185">Reference proteome</keyword>
<organism evidence="12 13">
    <name type="scientific">Aureococcus anophagefferens</name>
    <name type="common">Harmful bloom alga</name>
    <dbReference type="NCBI Taxonomy" id="44056"/>
    <lineage>
        <taxon>Eukaryota</taxon>
        <taxon>Sar</taxon>
        <taxon>Stramenopiles</taxon>
        <taxon>Ochrophyta</taxon>
        <taxon>Pelagophyceae</taxon>
        <taxon>Pelagomonadales</taxon>
        <taxon>Pelagomonadaceae</taxon>
        <taxon>Aureococcus</taxon>
    </lineage>
</organism>
<keyword evidence="7" id="KW-0539">Nucleus</keyword>
<feature type="compositionally biased region" description="Basic residues" evidence="10">
    <location>
        <begin position="586"/>
        <end position="597"/>
    </location>
</feature>
<feature type="compositionally biased region" description="Basic residues" evidence="10">
    <location>
        <begin position="793"/>
        <end position="813"/>
    </location>
</feature>
<feature type="compositionally biased region" description="Low complexity" evidence="10">
    <location>
        <begin position="280"/>
        <end position="290"/>
    </location>
</feature>
<evidence type="ECO:0000256" key="3">
    <source>
        <dbReference type="ARBA" id="ARBA00022664"/>
    </source>
</evidence>
<evidence type="ECO:0000256" key="8">
    <source>
        <dbReference type="ARBA" id="ARBA00023274"/>
    </source>
</evidence>
<feature type="compositionally biased region" description="Low complexity" evidence="10">
    <location>
        <begin position="316"/>
        <end position="328"/>
    </location>
</feature>
<feature type="compositionally biased region" description="Pro residues" evidence="10">
    <location>
        <begin position="1115"/>
        <end position="1145"/>
    </location>
</feature>
<feature type="compositionally biased region" description="Basic residues" evidence="10">
    <location>
        <begin position="291"/>
        <end position="305"/>
    </location>
</feature>
<gene>
    <name evidence="12" type="ORF">SO694_00047031</name>
</gene>
<evidence type="ECO:0000256" key="6">
    <source>
        <dbReference type="ARBA" id="ARBA00023187"/>
    </source>
</evidence>
<dbReference type="PANTHER" id="PTHR11021:SF0">
    <property type="entry name" value="SMALL NUCLEAR RIBONUCLEOPROTEIN F"/>
    <property type="match status" value="1"/>
</dbReference>
<protein>
    <recommendedName>
        <fullName evidence="9">Sm protein F</fullName>
    </recommendedName>
</protein>
<comment type="caution">
    <text evidence="12">The sequence shown here is derived from an EMBL/GenBank/DDBJ whole genome shotgun (WGS) entry which is preliminary data.</text>
</comment>
<feature type="compositionally biased region" description="Basic and acidic residues" evidence="10">
    <location>
        <begin position="456"/>
        <end position="471"/>
    </location>
</feature>
<feature type="compositionally biased region" description="Basic and acidic residues" evidence="10">
    <location>
        <begin position="671"/>
        <end position="682"/>
    </location>
</feature>
<feature type="compositionally biased region" description="Basic and acidic residues" evidence="10">
    <location>
        <begin position="430"/>
        <end position="449"/>
    </location>
</feature>
<feature type="domain" description="Sm" evidence="11">
    <location>
        <begin position="5"/>
        <end position="81"/>
    </location>
</feature>
<feature type="region of interest" description="Disordered" evidence="10">
    <location>
        <begin position="556"/>
        <end position="982"/>
    </location>
</feature>
<dbReference type="InterPro" id="IPR034100">
    <property type="entry name" value="Sm_F"/>
</dbReference>
<evidence type="ECO:0000256" key="5">
    <source>
        <dbReference type="ARBA" id="ARBA00022884"/>
    </source>
</evidence>
<keyword evidence="8" id="KW-0687">Ribonucleoprotein</keyword>
<feature type="compositionally biased region" description="Low complexity" evidence="10">
    <location>
        <begin position="1053"/>
        <end position="1076"/>
    </location>
</feature>
<dbReference type="InterPro" id="IPR016487">
    <property type="entry name" value="Lsm6/sSmF"/>
</dbReference>
<keyword evidence="5" id="KW-0694">RNA-binding</keyword>
<dbReference type="InterPro" id="IPR010920">
    <property type="entry name" value="LSM_dom_sf"/>
</dbReference>
<feature type="compositionally biased region" description="Low complexity" evidence="10">
    <location>
        <begin position="128"/>
        <end position="142"/>
    </location>
</feature>
<feature type="compositionally biased region" description="Pro residues" evidence="10">
    <location>
        <begin position="628"/>
        <end position="643"/>
    </location>
</feature>
<sequence>MSIVNPKPFLNDLTGKNVLVKLKWGMEYEGKLLSVDSYMNVQLGDTKEYIDGEMAGELGARPAPAFSSPTDLINVAPVAGERASPPPPPPPSAARRRRPSAVGFDAATRLATARARAADGATGGGAGAAAPAEVPRGAPEEAAPARRTERRDVPAVLATAACACDDFGAEGNAFAAPGVVAWTPDGFARSAASTPVFRTGAYDGSDAPRGFYFDAVHATAPARCFCASSEPERKFWGNAIRVALDARRAPSARRDAAAGRRPRGAAGPWPRRASRRPRRSAPGPTTPTTRATRRGGRRRAARRRAPATAGAGGSRGDAPPGSRRGGASPAPPRTPRAASPARARLSHESPGADSATGDADARAGRAATEAPRRAKPRARQAALEAAVETLSARVADLASKSANDDERLRRAVEERSRSDDEVAAADAEDEIRRRTEGLERELARLRERQQTASPQRDGDLRGELQDMRRAVLDAVAAPPRTADDARARAEDARRDAELKQLRDEVATLRSRDAGDELRHLRDEVSSLRSSRGPRAASRDAAGEELAGLASTVKALADSAAPRRHDAGLEEMRAELGSLSQRSTASARRRRRRTRPRSCARELGSLTQKIDGVARESRRRSKSPKAARFPPPEVAAAGPPPPKLPGRLAARGAPGGDERMDDAYAEVLDGDEPPRDFFGEVHEPPPAPPPTPKDALFQYEAPTLRASFAPRAPSPRRAPPPPPPLVSCRGAEPSPLSPADLESAVPGLRGDSPSTVLSALAPPADAAEPPRTRRWSRAASPCCPPPAAAPSCWPRRRMGARRRVVRRGIPRGRRRAGEQLSAGIAGRRVATSRVPPIAAPPSPAMPRAAVSLRDLNGHTSLSSALVPARRPCSSPRRRRRRARPRRRRPRREPRAWAKPAASPPRGADAGGSAWDKLVEAANVSERSRPEWESARVASLSPTPAATSPRPAAALVAAAAPPPPPGLDLVPCRRRPSTSSSPAPALATTLAARAADADAATDKCVHEYIESRWLNPDDAPGSAKATKRANRGVLKCLDARAPRRARGAARRAPRPDGAPAPRGSRGPAAAADARLDAAPPSPAAPTSPAAADAVREARGDLEVIKAAVLALRDARAAPPPPSPPPAAPAPAPARDPSWRPPPPPPRVARPQRRSRRRRRWRGPPSPPKGRRLPGLASFHTASIPAPEPEPEAAGRLRRLAESEIELAGLKELAETREAMASIRAVIEEAGRNDDGVVCRPRGGACDSQ</sequence>
<keyword evidence="6" id="KW-0508">mRNA splicing</keyword>
<dbReference type="Pfam" id="PF01423">
    <property type="entry name" value="LSM"/>
    <property type="match status" value="1"/>
</dbReference>
<dbReference type="InterPro" id="IPR047575">
    <property type="entry name" value="Sm"/>
</dbReference>
<feature type="compositionally biased region" description="Basic residues" evidence="10">
    <location>
        <begin position="1040"/>
        <end position="1050"/>
    </location>
</feature>
<feature type="region of interest" description="Disordered" evidence="10">
    <location>
        <begin position="114"/>
        <end position="151"/>
    </location>
</feature>
<dbReference type="EMBL" id="JBBJCI010000080">
    <property type="protein sequence ID" value="KAK7249279.1"/>
    <property type="molecule type" value="Genomic_DNA"/>
</dbReference>
<dbReference type="PROSITE" id="PS52002">
    <property type="entry name" value="SM"/>
    <property type="match status" value="1"/>
</dbReference>
<feature type="compositionally biased region" description="Basic and acidic residues" evidence="10">
    <location>
        <begin position="402"/>
        <end position="420"/>
    </location>
</feature>
<evidence type="ECO:0000256" key="9">
    <source>
        <dbReference type="ARBA" id="ARBA00030144"/>
    </source>
</evidence>
<feature type="compositionally biased region" description="Pro residues" evidence="10">
    <location>
        <begin position="711"/>
        <end position="724"/>
    </location>
</feature>
<reference evidence="12 13" key="1">
    <citation type="submission" date="2024-03" db="EMBL/GenBank/DDBJ databases">
        <title>Aureococcus anophagefferens CCMP1851 and Kratosvirus quantuckense: Draft genome of a second virus-susceptible host strain in the model system.</title>
        <authorList>
            <person name="Chase E."/>
            <person name="Truchon A.R."/>
            <person name="Schepens W."/>
            <person name="Wilhelm S.W."/>
        </authorList>
    </citation>
    <scope>NUCLEOTIDE SEQUENCE [LARGE SCALE GENOMIC DNA]</scope>
    <source>
        <strain evidence="12 13">CCMP1851</strain>
    </source>
</reference>
<feature type="region of interest" description="Disordered" evidence="10">
    <location>
        <begin position="246"/>
        <end position="544"/>
    </location>
</feature>
<dbReference type="CDD" id="cd01722">
    <property type="entry name" value="Sm_F"/>
    <property type="match status" value="1"/>
</dbReference>
<dbReference type="PANTHER" id="PTHR11021">
    <property type="entry name" value="SMALL NUCLEAR RIBONUCLEOPROTEIN F SNRNP-F"/>
    <property type="match status" value="1"/>
</dbReference>
<proteinExistence type="inferred from homology"/>
<evidence type="ECO:0000256" key="7">
    <source>
        <dbReference type="ARBA" id="ARBA00023242"/>
    </source>
</evidence>
<feature type="compositionally biased region" description="Low complexity" evidence="10">
    <location>
        <begin position="758"/>
        <end position="768"/>
    </location>
</feature>
<accession>A0ABR1G859</accession>
<evidence type="ECO:0000313" key="12">
    <source>
        <dbReference type="EMBL" id="KAK7249279.1"/>
    </source>
</evidence>
<keyword evidence="3" id="KW-0507">mRNA processing</keyword>
<comment type="subcellular location">
    <subcellularLocation>
        <location evidence="1">Nucleus</location>
    </subcellularLocation>
</comment>
<feature type="compositionally biased region" description="Low complexity" evidence="10">
    <location>
        <begin position="935"/>
        <end position="957"/>
    </location>
</feature>
<feature type="region of interest" description="Disordered" evidence="10">
    <location>
        <begin position="78"/>
        <end position="101"/>
    </location>
</feature>
<dbReference type="SUPFAM" id="SSF50182">
    <property type="entry name" value="Sm-like ribonucleoproteins"/>
    <property type="match status" value="1"/>
</dbReference>
<dbReference type="Gene3D" id="2.30.30.100">
    <property type="match status" value="1"/>
</dbReference>
<dbReference type="SMART" id="SM00651">
    <property type="entry name" value="Sm"/>
    <property type="match status" value="1"/>
</dbReference>
<dbReference type="InterPro" id="IPR001163">
    <property type="entry name" value="Sm_dom_euk/arc"/>
</dbReference>
<evidence type="ECO:0000259" key="11">
    <source>
        <dbReference type="PROSITE" id="PS52002"/>
    </source>
</evidence>
<evidence type="ECO:0000256" key="2">
    <source>
        <dbReference type="ARBA" id="ARBA00007927"/>
    </source>
</evidence>
<dbReference type="Proteomes" id="UP001363151">
    <property type="component" value="Unassembled WGS sequence"/>
</dbReference>
<feature type="compositionally biased region" description="Basic and acidic residues" evidence="10">
    <location>
        <begin position="246"/>
        <end position="258"/>
    </location>
</feature>